<evidence type="ECO:0000259" key="5">
    <source>
        <dbReference type="Pfam" id="PF00669"/>
    </source>
</evidence>
<proteinExistence type="inferred from homology"/>
<dbReference type="Proteomes" id="UP000419743">
    <property type="component" value="Unassembled WGS sequence"/>
</dbReference>
<sequence length="293" mass="30903">MITRVTHQMTARTAAQNLQASLAQLNRLTDQATSNTRITRPSDDPSGTAESLRLRGEQRLAQQHTRNAQDGLGWLTTADTAIQAGLDLIGRAQDLTIQGANGAMSPAGREALAVEIDGIREALLVQANSTFGGRSVFAGTSDAGMAFGPDGTYVGVPGATVHRRVGPDESVRVDADGAAVFGSGPGSVFALMADIAADLRSGADVSPRIDAIDERRQEMLGELAGVGTRYNRLEVAQVATQERMGGLESRLSAVEDVDMARMIIDLKSAEVAYQGALGVTARVLQNSLLDFLR</sequence>
<evidence type="ECO:0000256" key="4">
    <source>
        <dbReference type="SAM" id="MobiDB-lite"/>
    </source>
</evidence>
<keyword evidence="7" id="KW-0966">Cell projection</keyword>
<dbReference type="RefSeq" id="WP_156738759.1">
    <property type="nucleotide sequence ID" value="NZ_CACRYJ010000004.1"/>
</dbReference>
<dbReference type="GO" id="GO:0005198">
    <property type="term" value="F:structural molecule activity"/>
    <property type="evidence" value="ECO:0007669"/>
    <property type="project" value="InterPro"/>
</dbReference>
<keyword evidence="7" id="KW-0282">Flagellum</keyword>
<keyword evidence="3" id="KW-0975">Bacterial flagellum</keyword>
<dbReference type="PANTHER" id="PTHR42792">
    <property type="entry name" value="FLAGELLIN"/>
    <property type="match status" value="1"/>
</dbReference>
<keyword evidence="8" id="KW-1185">Reference proteome</keyword>
<dbReference type="NCBIfam" id="TIGR02550">
    <property type="entry name" value="flagell_flgL"/>
    <property type="match status" value="1"/>
</dbReference>
<evidence type="ECO:0000256" key="1">
    <source>
        <dbReference type="ARBA" id="ARBA00004365"/>
    </source>
</evidence>
<dbReference type="GO" id="GO:0009424">
    <property type="term" value="C:bacterial-type flagellum hook"/>
    <property type="evidence" value="ECO:0007669"/>
    <property type="project" value="InterPro"/>
</dbReference>
<dbReference type="Pfam" id="PF00669">
    <property type="entry name" value="Flagellin_N"/>
    <property type="match status" value="1"/>
</dbReference>
<dbReference type="Pfam" id="PF00700">
    <property type="entry name" value="Flagellin_C"/>
    <property type="match status" value="1"/>
</dbReference>
<name>A0A7M4DDI4_9MICO</name>
<dbReference type="EMBL" id="CACRYJ010000004">
    <property type="protein sequence ID" value="VZO34903.1"/>
    <property type="molecule type" value="Genomic_DNA"/>
</dbReference>
<dbReference type="Gene3D" id="1.20.1330.10">
    <property type="entry name" value="f41 fragment of flagellin, N-terminal domain"/>
    <property type="match status" value="1"/>
</dbReference>
<dbReference type="InterPro" id="IPR046358">
    <property type="entry name" value="Flagellin_C"/>
</dbReference>
<feature type="domain" description="Flagellin N-terminal" evidence="5">
    <location>
        <begin position="5"/>
        <end position="141"/>
    </location>
</feature>
<dbReference type="SUPFAM" id="SSF64518">
    <property type="entry name" value="Phase 1 flagellin"/>
    <property type="match status" value="1"/>
</dbReference>
<comment type="similarity">
    <text evidence="2">Belongs to the bacterial flagellin family.</text>
</comment>
<feature type="domain" description="Flagellin C-terminal" evidence="6">
    <location>
        <begin position="209"/>
        <end position="292"/>
    </location>
</feature>
<feature type="region of interest" description="Disordered" evidence="4">
    <location>
        <begin position="29"/>
        <end position="50"/>
    </location>
</feature>
<dbReference type="PANTHER" id="PTHR42792:SF1">
    <property type="entry name" value="FLAGELLAR HOOK-ASSOCIATED PROTEIN 3"/>
    <property type="match status" value="1"/>
</dbReference>
<dbReference type="InterPro" id="IPR013384">
    <property type="entry name" value="Flagell_FlgL"/>
</dbReference>
<evidence type="ECO:0000313" key="8">
    <source>
        <dbReference type="Proteomes" id="UP000419743"/>
    </source>
</evidence>
<gene>
    <name evidence="7" type="ORF">HALOF300_00173</name>
</gene>
<feature type="compositionally biased region" description="Polar residues" evidence="4">
    <location>
        <begin position="29"/>
        <end position="39"/>
    </location>
</feature>
<reference evidence="7 8" key="1">
    <citation type="submission" date="2019-11" db="EMBL/GenBank/DDBJ databases">
        <authorList>
            <person name="Criscuolo A."/>
        </authorList>
    </citation>
    <scope>NUCLEOTIDE SEQUENCE [LARGE SCALE GENOMIC DNA]</scope>
    <source>
        <strain evidence="7">CIP111667</strain>
    </source>
</reference>
<protein>
    <submittedName>
        <fullName evidence="7">Flagellar filament 33 kDa core protein</fullName>
    </submittedName>
</protein>
<dbReference type="AlphaFoldDB" id="A0A7M4DDI4"/>
<organism evidence="7 8">
    <name type="scientific">Occultella aeris</name>
    <dbReference type="NCBI Taxonomy" id="2761496"/>
    <lineage>
        <taxon>Bacteria</taxon>
        <taxon>Bacillati</taxon>
        <taxon>Actinomycetota</taxon>
        <taxon>Actinomycetes</taxon>
        <taxon>Micrococcales</taxon>
        <taxon>Ruaniaceae</taxon>
        <taxon>Occultella</taxon>
    </lineage>
</organism>
<evidence type="ECO:0000313" key="7">
    <source>
        <dbReference type="EMBL" id="VZO34903.1"/>
    </source>
</evidence>
<dbReference type="InterPro" id="IPR001029">
    <property type="entry name" value="Flagellin_N"/>
</dbReference>
<comment type="subcellular location">
    <subcellularLocation>
        <location evidence="1">Bacterial flagellum</location>
    </subcellularLocation>
</comment>
<evidence type="ECO:0000256" key="2">
    <source>
        <dbReference type="ARBA" id="ARBA00005709"/>
    </source>
</evidence>
<evidence type="ECO:0000259" key="6">
    <source>
        <dbReference type="Pfam" id="PF00700"/>
    </source>
</evidence>
<comment type="caution">
    <text evidence="7">The sequence shown here is derived from an EMBL/GenBank/DDBJ whole genome shotgun (WGS) entry which is preliminary data.</text>
</comment>
<dbReference type="InterPro" id="IPR001492">
    <property type="entry name" value="Flagellin"/>
</dbReference>
<accession>A0A7M4DDI4</accession>
<dbReference type="GO" id="GO:0071973">
    <property type="term" value="P:bacterial-type flagellum-dependent cell motility"/>
    <property type="evidence" value="ECO:0007669"/>
    <property type="project" value="InterPro"/>
</dbReference>
<evidence type="ECO:0000256" key="3">
    <source>
        <dbReference type="ARBA" id="ARBA00023143"/>
    </source>
</evidence>
<keyword evidence="7" id="KW-0969">Cilium</keyword>